<dbReference type="Proteomes" id="UP001476282">
    <property type="component" value="Unassembled WGS sequence"/>
</dbReference>
<feature type="compositionally biased region" description="Polar residues" evidence="1">
    <location>
        <begin position="124"/>
        <end position="134"/>
    </location>
</feature>
<reference evidence="2 3" key="1">
    <citation type="submission" date="2024-02" db="EMBL/GenBank/DDBJ databases">
        <title>Haloferula sargassicola NBRC 104335.</title>
        <authorList>
            <person name="Ichikawa N."/>
            <person name="Katano-Makiyama Y."/>
            <person name="Hidaka K."/>
        </authorList>
    </citation>
    <scope>NUCLEOTIDE SEQUENCE [LARGE SCALE GENOMIC DNA]</scope>
    <source>
        <strain evidence="2 3">NBRC 104335</strain>
    </source>
</reference>
<evidence type="ECO:0000256" key="1">
    <source>
        <dbReference type="SAM" id="MobiDB-lite"/>
    </source>
</evidence>
<dbReference type="EMBL" id="BAABRI010000017">
    <property type="protein sequence ID" value="GAA5483747.1"/>
    <property type="molecule type" value="Genomic_DNA"/>
</dbReference>
<keyword evidence="3" id="KW-1185">Reference proteome</keyword>
<name>A0ABP9UQM6_9BACT</name>
<comment type="caution">
    <text evidence="2">The sequence shown here is derived from an EMBL/GenBank/DDBJ whole genome shotgun (WGS) entry which is preliminary data.</text>
</comment>
<proteinExistence type="predicted"/>
<organism evidence="2 3">
    <name type="scientific">Haloferula sargassicola</name>
    <dbReference type="NCBI Taxonomy" id="490096"/>
    <lineage>
        <taxon>Bacteria</taxon>
        <taxon>Pseudomonadati</taxon>
        <taxon>Verrucomicrobiota</taxon>
        <taxon>Verrucomicrobiia</taxon>
        <taxon>Verrucomicrobiales</taxon>
        <taxon>Verrucomicrobiaceae</taxon>
        <taxon>Haloferula</taxon>
    </lineage>
</organism>
<gene>
    <name evidence="2" type="ORF">Hsar01_02981</name>
</gene>
<protein>
    <recommendedName>
        <fullName evidence="4">Type II secretion system protein</fullName>
    </recommendedName>
</protein>
<accession>A0ABP9UQM6</accession>
<dbReference type="Gene3D" id="3.30.700.10">
    <property type="entry name" value="Glycoprotein, Type 4 Pilin"/>
    <property type="match status" value="1"/>
</dbReference>
<feature type="region of interest" description="Disordered" evidence="1">
    <location>
        <begin position="122"/>
        <end position="173"/>
    </location>
</feature>
<evidence type="ECO:0000313" key="3">
    <source>
        <dbReference type="Proteomes" id="UP001476282"/>
    </source>
</evidence>
<evidence type="ECO:0008006" key="4">
    <source>
        <dbReference type="Google" id="ProtNLM"/>
    </source>
</evidence>
<dbReference type="SUPFAM" id="SSF54523">
    <property type="entry name" value="Pili subunits"/>
    <property type="match status" value="1"/>
</dbReference>
<sequence>MELLVVISIIVVLAALGIQGWRVVGENQRRSQARVQLGLLESALEDYAADHGGEYPLYPEPTAKGGTAEIFDALFAEPAREGSPVYLAELAPDNDTQGWLNGQTGRQGLSIFDPWGGEFIYRTQDPSNPDQPIASNPGFDLWSSGPDHSTRPGSAGNLDRQDPANLDDIGSGR</sequence>
<dbReference type="InterPro" id="IPR045584">
    <property type="entry name" value="Pilin-like"/>
</dbReference>
<evidence type="ECO:0000313" key="2">
    <source>
        <dbReference type="EMBL" id="GAA5483747.1"/>
    </source>
</evidence>